<dbReference type="SMART" id="SM01321">
    <property type="entry name" value="Y1_Tnp"/>
    <property type="match status" value="1"/>
</dbReference>
<dbReference type="NCBIfam" id="NF033573">
    <property type="entry name" value="transpos_IS200"/>
    <property type="match status" value="1"/>
</dbReference>
<dbReference type="Proteomes" id="UP000612233">
    <property type="component" value="Unassembled WGS sequence"/>
</dbReference>
<dbReference type="InterPro" id="IPR036515">
    <property type="entry name" value="Transposase_17_sf"/>
</dbReference>
<organism evidence="2 3">
    <name type="scientific">Hymenobacter montanus</name>
    <dbReference type="NCBI Taxonomy" id="2771359"/>
    <lineage>
        <taxon>Bacteria</taxon>
        <taxon>Pseudomonadati</taxon>
        <taxon>Bacteroidota</taxon>
        <taxon>Cytophagia</taxon>
        <taxon>Cytophagales</taxon>
        <taxon>Hymenobacteraceae</taxon>
        <taxon>Hymenobacter</taxon>
    </lineage>
</organism>
<dbReference type="EMBL" id="JACXAD010000038">
    <property type="protein sequence ID" value="MBD2770422.1"/>
    <property type="molecule type" value="Genomic_DNA"/>
</dbReference>
<dbReference type="RefSeq" id="WP_191007232.1">
    <property type="nucleotide sequence ID" value="NZ_JACXAD010000038.1"/>
</dbReference>
<feature type="domain" description="Transposase IS200-like" evidence="1">
    <location>
        <begin position="5"/>
        <end position="119"/>
    </location>
</feature>
<dbReference type="Gene3D" id="3.30.70.1290">
    <property type="entry name" value="Transposase IS200-like"/>
    <property type="match status" value="1"/>
</dbReference>
<dbReference type="GO" id="GO:0006313">
    <property type="term" value="P:DNA transposition"/>
    <property type="evidence" value="ECO:0007669"/>
    <property type="project" value="InterPro"/>
</dbReference>
<reference evidence="2" key="1">
    <citation type="submission" date="2020-09" db="EMBL/GenBank/DDBJ databases">
        <authorList>
            <person name="Kim M.K."/>
        </authorList>
    </citation>
    <scope>NUCLEOTIDE SEQUENCE</scope>
    <source>
        <strain evidence="2">BT664</strain>
    </source>
</reference>
<comment type="caution">
    <text evidence="2">The sequence shown here is derived from an EMBL/GenBank/DDBJ whole genome shotgun (WGS) entry which is preliminary data.</text>
</comment>
<accession>A0A927BGF7</accession>
<dbReference type="InterPro" id="IPR002686">
    <property type="entry name" value="Transposase_17"/>
</dbReference>
<sequence length="155" mass="18639">MTNTYTQLYIHLVFAVQGRQQLIAETVRERLQQYLCGILRDRQHKALSIYCMPDHTHLLVDLHPDQSVAELVQLVKSNSTKWLNENRLLPGRFEWQRGYGAFSYAKSQLDSVINYILTQPEHHRKFSFREEYLDILKRFEIEYDPRYLFSWSEEK</sequence>
<dbReference type="PANTHER" id="PTHR33360:SF2">
    <property type="entry name" value="TRANSPOSASE FOR INSERTION SEQUENCE ELEMENT IS200"/>
    <property type="match status" value="1"/>
</dbReference>
<proteinExistence type="predicted"/>
<dbReference type="GO" id="GO:0004803">
    <property type="term" value="F:transposase activity"/>
    <property type="evidence" value="ECO:0007669"/>
    <property type="project" value="InterPro"/>
</dbReference>
<name>A0A927BGF7_9BACT</name>
<evidence type="ECO:0000259" key="1">
    <source>
        <dbReference type="SMART" id="SM01321"/>
    </source>
</evidence>
<evidence type="ECO:0000313" key="2">
    <source>
        <dbReference type="EMBL" id="MBD2770422.1"/>
    </source>
</evidence>
<keyword evidence="3" id="KW-1185">Reference proteome</keyword>
<evidence type="ECO:0000313" key="3">
    <source>
        <dbReference type="Proteomes" id="UP000612233"/>
    </source>
</evidence>
<dbReference type="Pfam" id="PF01797">
    <property type="entry name" value="Y1_Tnp"/>
    <property type="match status" value="1"/>
</dbReference>
<dbReference type="AlphaFoldDB" id="A0A927BGF7"/>
<protein>
    <submittedName>
        <fullName evidence="2">IS200/IS605 family transposase</fullName>
    </submittedName>
</protein>
<dbReference type="GO" id="GO:0003677">
    <property type="term" value="F:DNA binding"/>
    <property type="evidence" value="ECO:0007669"/>
    <property type="project" value="InterPro"/>
</dbReference>
<dbReference type="SUPFAM" id="SSF143422">
    <property type="entry name" value="Transposase IS200-like"/>
    <property type="match status" value="1"/>
</dbReference>
<dbReference type="PANTHER" id="PTHR33360">
    <property type="entry name" value="TRANSPOSASE FOR INSERTION SEQUENCE ELEMENT IS200"/>
    <property type="match status" value="1"/>
</dbReference>
<gene>
    <name evidence="2" type="primary">tnpA</name>
    <name evidence="2" type="ORF">IC235_21260</name>
</gene>